<feature type="region of interest" description="Disordered" evidence="1">
    <location>
        <begin position="20"/>
        <end position="78"/>
    </location>
</feature>
<evidence type="ECO:0000313" key="2">
    <source>
        <dbReference type="EMBL" id="GBP46447.1"/>
    </source>
</evidence>
<sequence>MAKVKSITAVPVGVRGVSIPRRPPPCQAASPRVAHGQRHLTYNKVESTSQQKTGSKSELRAGQDRNNMELNHLRDYEQ</sequence>
<reference evidence="2 3" key="1">
    <citation type="journal article" date="2019" name="Commun. Biol.">
        <title>The bagworm genome reveals a unique fibroin gene that provides high tensile strength.</title>
        <authorList>
            <person name="Kono N."/>
            <person name="Nakamura H."/>
            <person name="Ohtoshi R."/>
            <person name="Tomita M."/>
            <person name="Numata K."/>
            <person name="Arakawa K."/>
        </authorList>
    </citation>
    <scope>NUCLEOTIDE SEQUENCE [LARGE SCALE GENOMIC DNA]</scope>
</reference>
<name>A0A4C1W8J1_EUMVA</name>
<feature type="compositionally biased region" description="Basic and acidic residues" evidence="1">
    <location>
        <begin position="55"/>
        <end position="78"/>
    </location>
</feature>
<comment type="caution">
    <text evidence="2">The sequence shown here is derived from an EMBL/GenBank/DDBJ whole genome shotgun (WGS) entry which is preliminary data.</text>
</comment>
<dbReference type="Proteomes" id="UP000299102">
    <property type="component" value="Unassembled WGS sequence"/>
</dbReference>
<dbReference type="EMBL" id="BGZK01000483">
    <property type="protein sequence ID" value="GBP46447.1"/>
    <property type="molecule type" value="Genomic_DNA"/>
</dbReference>
<accession>A0A4C1W8J1</accession>
<evidence type="ECO:0000313" key="3">
    <source>
        <dbReference type="Proteomes" id="UP000299102"/>
    </source>
</evidence>
<protein>
    <submittedName>
        <fullName evidence="2">Uncharacterized protein</fullName>
    </submittedName>
</protein>
<gene>
    <name evidence="2" type="ORF">EVAR_95147_1</name>
</gene>
<organism evidence="2 3">
    <name type="scientific">Eumeta variegata</name>
    <name type="common">Bagworm moth</name>
    <name type="synonym">Eumeta japonica</name>
    <dbReference type="NCBI Taxonomy" id="151549"/>
    <lineage>
        <taxon>Eukaryota</taxon>
        <taxon>Metazoa</taxon>
        <taxon>Ecdysozoa</taxon>
        <taxon>Arthropoda</taxon>
        <taxon>Hexapoda</taxon>
        <taxon>Insecta</taxon>
        <taxon>Pterygota</taxon>
        <taxon>Neoptera</taxon>
        <taxon>Endopterygota</taxon>
        <taxon>Lepidoptera</taxon>
        <taxon>Glossata</taxon>
        <taxon>Ditrysia</taxon>
        <taxon>Tineoidea</taxon>
        <taxon>Psychidae</taxon>
        <taxon>Oiketicinae</taxon>
        <taxon>Eumeta</taxon>
    </lineage>
</organism>
<proteinExistence type="predicted"/>
<evidence type="ECO:0000256" key="1">
    <source>
        <dbReference type="SAM" id="MobiDB-lite"/>
    </source>
</evidence>
<feature type="compositionally biased region" description="Polar residues" evidence="1">
    <location>
        <begin position="44"/>
        <end position="54"/>
    </location>
</feature>
<keyword evidence="3" id="KW-1185">Reference proteome</keyword>
<dbReference type="AlphaFoldDB" id="A0A4C1W8J1"/>